<dbReference type="EMBL" id="QIBW01000005">
    <property type="protein sequence ID" value="ROT90538.1"/>
    <property type="molecule type" value="Genomic_DNA"/>
</dbReference>
<protein>
    <submittedName>
        <fullName evidence="4">Zinc-ribbon domain-containing protein</fullName>
    </submittedName>
</protein>
<name>A0A423ULC0_9ACTN</name>
<reference evidence="4" key="3">
    <citation type="journal article" date="2019" name="Microbiol. Resour. Announc.">
        <title>Draft Genome Sequences of Type Strains of Gordonibacter faecihominis, Paraeggerthella hongkongensis, Parvibacter caecicola,Slackia equolifaciens, Slackia faecicanis, and Slackia isoflavoniconvertens.</title>
        <authorList>
            <person name="Danylec N."/>
            <person name="Stoll D.A."/>
            <person name="Dotsch A."/>
            <person name="Huch M."/>
        </authorList>
    </citation>
    <scope>NUCLEOTIDE SEQUENCE</scope>
    <source>
        <strain evidence="4">DSM 27213</strain>
    </source>
</reference>
<evidence type="ECO:0000313" key="3">
    <source>
        <dbReference type="EMBL" id="MSA93766.1"/>
    </source>
</evidence>
<dbReference type="Proteomes" id="UP000462865">
    <property type="component" value="Unassembled WGS sequence"/>
</dbReference>
<dbReference type="AlphaFoldDB" id="A0A423ULC0"/>
<evidence type="ECO:0000259" key="2">
    <source>
        <dbReference type="Pfam" id="PF13240"/>
    </source>
</evidence>
<dbReference type="Proteomes" id="UP000285258">
    <property type="component" value="Unassembled WGS sequence"/>
</dbReference>
<evidence type="ECO:0000256" key="1">
    <source>
        <dbReference type="SAM" id="MobiDB-lite"/>
    </source>
</evidence>
<evidence type="ECO:0000313" key="5">
    <source>
        <dbReference type="Proteomes" id="UP000285258"/>
    </source>
</evidence>
<gene>
    <name evidence="4" type="ORF">DMP12_05890</name>
    <name evidence="3" type="ORF">GKG38_01510</name>
</gene>
<dbReference type="InterPro" id="IPR026870">
    <property type="entry name" value="Zinc_ribbon_dom"/>
</dbReference>
<evidence type="ECO:0000313" key="6">
    <source>
        <dbReference type="Proteomes" id="UP000462865"/>
    </source>
</evidence>
<proteinExistence type="predicted"/>
<dbReference type="EMBL" id="WKZA01000003">
    <property type="protein sequence ID" value="MSA93766.1"/>
    <property type="molecule type" value="Genomic_DNA"/>
</dbReference>
<sequence>MCIPCVMCGACMADGSGERIDDGRCPECGEPVPDNAVSCPKCFTFLYRPSDMMASTIKKYGANETHATAGSDEPGKPGKTGEPAG</sequence>
<comment type="caution">
    <text evidence="4">The sequence shown here is derived from an EMBL/GenBank/DDBJ whole genome shotgun (WGS) entry which is preliminary data.</text>
</comment>
<organism evidence="4 5">
    <name type="scientific">Gordonibacter urolithinfaciens</name>
    <dbReference type="NCBI Taxonomy" id="1335613"/>
    <lineage>
        <taxon>Bacteria</taxon>
        <taxon>Bacillati</taxon>
        <taxon>Actinomycetota</taxon>
        <taxon>Coriobacteriia</taxon>
        <taxon>Eggerthellales</taxon>
        <taxon>Eggerthellaceae</taxon>
        <taxon>Gordonibacter</taxon>
    </lineage>
</organism>
<feature type="domain" description="Zinc-ribbon" evidence="2">
    <location>
        <begin position="25"/>
        <end position="42"/>
    </location>
</feature>
<feature type="region of interest" description="Disordered" evidence="1">
    <location>
        <begin position="64"/>
        <end position="85"/>
    </location>
</feature>
<dbReference type="RefSeq" id="WP_096226820.1">
    <property type="nucleotide sequence ID" value="NZ_CP168029.1"/>
</dbReference>
<reference evidence="4" key="2">
    <citation type="journal article" date="2019" name="Int. J. Syst. Evol. Microbiol.">
        <title>Gordonibacter faecihominis is a later heterotypic synonym of Gordonibacter urolithinfaciens.</title>
        <authorList>
            <person name="Danylec N."/>
            <person name="Stoll D.A."/>
            <person name="Huch M."/>
        </authorList>
    </citation>
    <scope>NUCLEOTIDE SEQUENCE</scope>
    <source>
        <strain evidence="4">DSM 27213</strain>
    </source>
</reference>
<reference evidence="3 6" key="4">
    <citation type="journal article" date="2019" name="Nat. Med.">
        <title>A library of human gut bacterial isolates paired with longitudinal multiomics data enables mechanistic microbiome research.</title>
        <authorList>
            <person name="Poyet M."/>
            <person name="Groussin M."/>
            <person name="Gibbons S.M."/>
            <person name="Avila-Pacheco J."/>
            <person name="Jiang X."/>
            <person name="Kearney S.M."/>
            <person name="Perrotta A.R."/>
            <person name="Berdy B."/>
            <person name="Zhao S."/>
            <person name="Lieberman T.D."/>
            <person name="Swanson P.K."/>
            <person name="Smith M."/>
            <person name="Roesemann S."/>
            <person name="Alexander J.E."/>
            <person name="Rich S.A."/>
            <person name="Livny J."/>
            <person name="Vlamakis H."/>
            <person name="Clish C."/>
            <person name="Bullock K."/>
            <person name="Deik A."/>
            <person name="Scott J."/>
            <person name="Pierce K.A."/>
            <person name="Xavier R.J."/>
            <person name="Alm E.J."/>
        </authorList>
    </citation>
    <scope>NUCLEOTIDE SEQUENCE [LARGE SCALE GENOMIC DNA]</scope>
    <source>
        <strain evidence="3 6">BIOML-A1</strain>
    </source>
</reference>
<accession>A0A423ULC0</accession>
<dbReference type="Pfam" id="PF13240">
    <property type="entry name" value="Zn_Ribbon_1"/>
    <property type="match status" value="1"/>
</dbReference>
<evidence type="ECO:0000313" key="4">
    <source>
        <dbReference type="EMBL" id="ROT90538.1"/>
    </source>
</evidence>
<reference evidence="5" key="1">
    <citation type="submission" date="2018-05" db="EMBL/GenBank/DDBJ databases">
        <title>Genome Sequencing of selected type strains of the family Eggerthellaceae.</title>
        <authorList>
            <person name="Danylec N."/>
            <person name="Stoll D.A."/>
            <person name="Doetsch A."/>
            <person name="Huch M."/>
        </authorList>
    </citation>
    <scope>NUCLEOTIDE SEQUENCE [LARGE SCALE GENOMIC DNA]</scope>
    <source>
        <strain evidence="5">DSM 27213</strain>
    </source>
</reference>